<dbReference type="EMBL" id="MH248138">
    <property type="protein sequence ID" value="AWY08361.1"/>
    <property type="molecule type" value="Genomic_DNA"/>
</dbReference>
<protein>
    <submittedName>
        <fullName evidence="1">Uncharacterized protein</fullName>
    </submittedName>
</protein>
<evidence type="ECO:0000313" key="1">
    <source>
        <dbReference type="EMBL" id="AWY08361.1"/>
    </source>
</evidence>
<sequence length="363" mass="40137">MELFPYANLNMGSVISLGLLYDTDAPENGEKSLHSAINEAIALRMFVRSGLTTSPGRLQYLPYAAPGFDTARLYPAWIELTSSALNQGYMAPLKTKTRIIPKIKLPPLDARFAGTANTYLEGIATCMLAHRTGITGDSFLVNMAGHNLSSQYNLTQEGWFLCAEYDFGAEIELGSFAAFSMGAAAAAQMILGTQQTYIQALVDDVWTDVIHTYDNLRTTANNTVVLYDLPNTFKAQKFRLVNKAVTWPWGTTGFYPFALQFYGTYTGIKPRTLGKFKHMTALQLQWASSYVNTSGWTFNVPAAPATVQSRYCTMSHYSITDDLKQAANFDILMQKAQYNLTTFGLVDVPTFRVKLSTIVGRGV</sequence>
<name>A0A2Z4QEZ2_9CAUD</name>
<organism evidence="1 2">
    <name type="scientific">Erwinia phage vB_EamM_Alexandra</name>
    <dbReference type="NCBI Taxonomy" id="2201424"/>
    <lineage>
        <taxon>Viruses</taxon>
        <taxon>Duplodnaviria</taxon>
        <taxon>Heunggongvirae</taxon>
        <taxon>Uroviricota</taxon>
        <taxon>Caudoviricetes</taxon>
        <taxon>Alexandravirus</taxon>
        <taxon>Alexandravirus alexandra</taxon>
    </lineage>
</organism>
<gene>
    <name evidence="1" type="ORF">Alexandra_84</name>
</gene>
<evidence type="ECO:0000313" key="2">
    <source>
        <dbReference type="Proteomes" id="UP000251795"/>
    </source>
</evidence>
<reference evidence="1 2" key="1">
    <citation type="submission" date="2018-04" db="EMBL/GenBank/DDBJ databases">
        <authorList>
            <person name="Go L.Y."/>
            <person name="Mitchell J.A."/>
        </authorList>
    </citation>
    <scope>NUCLEOTIDE SEQUENCE [LARGE SCALE GENOMIC DNA]</scope>
</reference>
<accession>A0A2Z4QEZ2</accession>
<proteinExistence type="predicted"/>
<keyword evidence="2" id="KW-1185">Reference proteome</keyword>
<dbReference type="Proteomes" id="UP000251795">
    <property type="component" value="Segment"/>
</dbReference>